<evidence type="ECO:0000256" key="3">
    <source>
        <dbReference type="ARBA" id="ARBA00022553"/>
    </source>
</evidence>
<organism evidence="11 12">
    <name type="scientific">Geranomyces variabilis</name>
    <dbReference type="NCBI Taxonomy" id="109894"/>
    <lineage>
        <taxon>Eukaryota</taxon>
        <taxon>Fungi</taxon>
        <taxon>Fungi incertae sedis</taxon>
        <taxon>Chytridiomycota</taxon>
        <taxon>Chytridiomycota incertae sedis</taxon>
        <taxon>Chytridiomycetes</taxon>
        <taxon>Spizellomycetales</taxon>
        <taxon>Powellomycetaceae</taxon>
        <taxon>Geranomyces</taxon>
    </lineage>
</organism>
<dbReference type="PANTHER" id="PTHR43047">
    <property type="entry name" value="TWO-COMPONENT HISTIDINE PROTEIN KINASE"/>
    <property type="match status" value="1"/>
</dbReference>
<feature type="transmembrane region" description="Helical" evidence="8">
    <location>
        <begin position="144"/>
        <end position="162"/>
    </location>
</feature>
<dbReference type="Gene3D" id="3.30.565.10">
    <property type="entry name" value="Histidine kinase-like ATPase, C-terminal domain"/>
    <property type="match status" value="1"/>
</dbReference>
<comment type="catalytic activity">
    <reaction evidence="1">
        <text>ATP + protein L-histidine = ADP + protein N-phospho-L-histidine.</text>
        <dbReference type="EC" id="2.7.13.3"/>
    </reaction>
</comment>
<evidence type="ECO:0000256" key="6">
    <source>
        <dbReference type="PROSITE-ProRule" id="PRU00169"/>
    </source>
</evidence>
<dbReference type="GO" id="GO:0005886">
    <property type="term" value="C:plasma membrane"/>
    <property type="evidence" value="ECO:0007669"/>
    <property type="project" value="TreeGrafter"/>
</dbReference>
<dbReference type="InterPro" id="IPR001789">
    <property type="entry name" value="Sig_transdc_resp-reg_receiver"/>
</dbReference>
<dbReference type="Pfam" id="PF02518">
    <property type="entry name" value="HATPase_c"/>
    <property type="match status" value="1"/>
</dbReference>
<accession>A0AAD5TGY7</accession>
<feature type="modified residue" description="4-aspartylphosphate" evidence="6">
    <location>
        <position position="555"/>
    </location>
</feature>
<dbReference type="GO" id="GO:0009927">
    <property type="term" value="F:histidine phosphotransfer kinase activity"/>
    <property type="evidence" value="ECO:0007669"/>
    <property type="project" value="TreeGrafter"/>
</dbReference>
<dbReference type="Pfam" id="PF00072">
    <property type="entry name" value="Response_reg"/>
    <property type="match status" value="1"/>
</dbReference>
<keyword evidence="3 6" id="KW-0597">Phosphoprotein</keyword>
<dbReference type="Gene3D" id="3.40.50.2300">
    <property type="match status" value="1"/>
</dbReference>
<keyword evidence="12" id="KW-1185">Reference proteome</keyword>
<dbReference type="SUPFAM" id="SSF52172">
    <property type="entry name" value="CheY-like"/>
    <property type="match status" value="1"/>
</dbReference>
<keyword evidence="7" id="KW-0175">Coiled coil</keyword>
<dbReference type="InterPro" id="IPR003661">
    <property type="entry name" value="HisK_dim/P_dom"/>
</dbReference>
<dbReference type="InterPro" id="IPR004358">
    <property type="entry name" value="Sig_transdc_His_kin-like_C"/>
</dbReference>
<dbReference type="Proteomes" id="UP001212152">
    <property type="component" value="Unassembled WGS sequence"/>
</dbReference>
<feature type="domain" description="Histidine kinase" evidence="9">
    <location>
        <begin position="247"/>
        <end position="468"/>
    </location>
</feature>
<keyword evidence="5" id="KW-0418">Kinase</keyword>
<dbReference type="CDD" id="cd00082">
    <property type="entry name" value="HisKA"/>
    <property type="match status" value="1"/>
</dbReference>
<dbReference type="SMART" id="SM00448">
    <property type="entry name" value="REC"/>
    <property type="match status" value="1"/>
</dbReference>
<feature type="coiled-coil region" evidence="7">
    <location>
        <begin position="224"/>
        <end position="276"/>
    </location>
</feature>
<protein>
    <recommendedName>
        <fullName evidence="2">histidine kinase</fullName>
        <ecNumber evidence="2">2.7.13.3</ecNumber>
    </recommendedName>
</protein>
<feature type="domain" description="Response regulatory" evidence="10">
    <location>
        <begin position="500"/>
        <end position="621"/>
    </location>
</feature>
<dbReference type="SMART" id="SM00387">
    <property type="entry name" value="HATPase_c"/>
    <property type="match status" value="1"/>
</dbReference>
<dbReference type="PANTHER" id="PTHR43047:SF66">
    <property type="entry name" value="HISKA"/>
    <property type="match status" value="1"/>
</dbReference>
<dbReference type="PROSITE" id="PS50110">
    <property type="entry name" value="RESPONSE_REGULATORY"/>
    <property type="match status" value="1"/>
</dbReference>
<evidence type="ECO:0000256" key="4">
    <source>
        <dbReference type="ARBA" id="ARBA00022679"/>
    </source>
</evidence>
<evidence type="ECO:0000256" key="1">
    <source>
        <dbReference type="ARBA" id="ARBA00000085"/>
    </source>
</evidence>
<dbReference type="InterPro" id="IPR036890">
    <property type="entry name" value="HATPase_C_sf"/>
</dbReference>
<reference evidence="11" key="1">
    <citation type="submission" date="2020-05" db="EMBL/GenBank/DDBJ databases">
        <title>Phylogenomic resolution of chytrid fungi.</title>
        <authorList>
            <person name="Stajich J.E."/>
            <person name="Amses K."/>
            <person name="Simmons R."/>
            <person name="Seto K."/>
            <person name="Myers J."/>
            <person name="Bonds A."/>
            <person name="Quandt C.A."/>
            <person name="Barry K."/>
            <person name="Liu P."/>
            <person name="Grigoriev I."/>
            <person name="Longcore J.E."/>
            <person name="James T.Y."/>
        </authorList>
    </citation>
    <scope>NUCLEOTIDE SEQUENCE</scope>
    <source>
        <strain evidence="11">JEL0379</strain>
    </source>
</reference>
<evidence type="ECO:0000256" key="2">
    <source>
        <dbReference type="ARBA" id="ARBA00012438"/>
    </source>
</evidence>
<dbReference type="SMART" id="SM00388">
    <property type="entry name" value="HisKA"/>
    <property type="match status" value="1"/>
</dbReference>
<dbReference type="CDD" id="cd17546">
    <property type="entry name" value="REC_hyHK_CKI1_RcsC-like"/>
    <property type="match status" value="1"/>
</dbReference>
<dbReference type="Gene3D" id="1.10.287.130">
    <property type="match status" value="1"/>
</dbReference>
<feature type="transmembrane region" description="Helical" evidence="8">
    <location>
        <begin position="75"/>
        <end position="97"/>
    </location>
</feature>
<dbReference type="PRINTS" id="PR00344">
    <property type="entry name" value="BCTRLSENSOR"/>
</dbReference>
<feature type="transmembrane region" description="Helical" evidence="8">
    <location>
        <begin position="50"/>
        <end position="69"/>
    </location>
</feature>
<sequence length="632" mass="71049">MKIHPSRLLGPVGRSLTLTPFAGNRFTRDDEYKYRQLLLDHLWLARMRKIVGVGMVVHWISLVLLTHYMDLLSAQYTMIMDFGFLLPFTVIACLISFRKEFQRHRLSDVWMMINSVVWVFLAVVQDHLCLKQPTPTCNVDNTPIRANMGLYITFGPFIQLYVFDTNKPIYAVIVTAVDAYLGAMVFTGPTSQYPLYILIVVFQMFMFLFAIILDDHRRTSFQLQQDLNREIEETKRVEEKKRQLTGYVFHEIRVPLNTLIQSVNLLQQDKANLDKDLIDVLNTGLQSIETLLNDVLDFQKIAEGFFHLNPQPCDIHQSILTIVHIMTASANAKGVTVSTDLDLSVPRCLILDDFRFRQILANLVSNAIKFTPERKNITVHTGIMGLSLESADVYVSVKDEGIGISAENIKRLFKPWVQIDAQVNQAGKGSGLGLAICANIVQAFGGTYGIESAVGSGSTFWFRFAAPLGTAKSRVPSKCPSLALVDAPQGPLVPLDAPLCILIVDDDKISRMMMQRIVKSLGHTTELAADGQEVVERFAAYPDTKSCPFDAIFIDNYMPRMTGTEAIKWLRSHGWDDLVIVSTTASSLIEEERQLFDAGANRIARKPININVVREILAWVRCGRNTDVIKSG</sequence>
<feature type="transmembrane region" description="Helical" evidence="8">
    <location>
        <begin position="169"/>
        <end position="187"/>
    </location>
</feature>
<keyword evidence="4" id="KW-0808">Transferase</keyword>
<keyword evidence="8" id="KW-1133">Transmembrane helix</keyword>
<keyword evidence="8" id="KW-0472">Membrane</keyword>
<evidence type="ECO:0000259" key="9">
    <source>
        <dbReference type="PROSITE" id="PS50109"/>
    </source>
</evidence>
<dbReference type="Pfam" id="PF00512">
    <property type="entry name" value="HisKA"/>
    <property type="match status" value="1"/>
</dbReference>
<dbReference type="EMBL" id="JADGJQ010000043">
    <property type="protein sequence ID" value="KAJ3176242.1"/>
    <property type="molecule type" value="Genomic_DNA"/>
</dbReference>
<comment type="caution">
    <text evidence="11">The sequence shown here is derived from an EMBL/GenBank/DDBJ whole genome shotgun (WGS) entry which is preliminary data.</text>
</comment>
<dbReference type="FunFam" id="3.30.565.10:FF:000010">
    <property type="entry name" value="Sensor histidine kinase RcsC"/>
    <property type="match status" value="1"/>
</dbReference>
<evidence type="ECO:0000313" key="11">
    <source>
        <dbReference type="EMBL" id="KAJ3176242.1"/>
    </source>
</evidence>
<gene>
    <name evidence="11" type="ORF">HDU87_005457</name>
</gene>
<evidence type="ECO:0000256" key="8">
    <source>
        <dbReference type="SAM" id="Phobius"/>
    </source>
</evidence>
<dbReference type="AlphaFoldDB" id="A0AAD5TGY7"/>
<dbReference type="InterPro" id="IPR011006">
    <property type="entry name" value="CheY-like_superfamily"/>
</dbReference>
<feature type="transmembrane region" description="Helical" evidence="8">
    <location>
        <begin position="193"/>
        <end position="213"/>
    </location>
</feature>
<dbReference type="InterPro" id="IPR003594">
    <property type="entry name" value="HATPase_dom"/>
</dbReference>
<dbReference type="InterPro" id="IPR005467">
    <property type="entry name" value="His_kinase_dom"/>
</dbReference>
<evidence type="ECO:0000256" key="7">
    <source>
        <dbReference type="SAM" id="Coils"/>
    </source>
</evidence>
<evidence type="ECO:0000259" key="10">
    <source>
        <dbReference type="PROSITE" id="PS50110"/>
    </source>
</evidence>
<evidence type="ECO:0000313" key="12">
    <source>
        <dbReference type="Proteomes" id="UP001212152"/>
    </source>
</evidence>
<dbReference type="GO" id="GO:0000155">
    <property type="term" value="F:phosphorelay sensor kinase activity"/>
    <property type="evidence" value="ECO:0007669"/>
    <property type="project" value="InterPro"/>
</dbReference>
<keyword evidence="8" id="KW-0812">Transmembrane</keyword>
<name>A0AAD5TGY7_9FUNG</name>
<evidence type="ECO:0000256" key="5">
    <source>
        <dbReference type="ARBA" id="ARBA00022777"/>
    </source>
</evidence>
<dbReference type="EC" id="2.7.13.3" evidence="2"/>
<dbReference type="SUPFAM" id="SSF55874">
    <property type="entry name" value="ATPase domain of HSP90 chaperone/DNA topoisomerase II/histidine kinase"/>
    <property type="match status" value="1"/>
</dbReference>
<dbReference type="PROSITE" id="PS50109">
    <property type="entry name" value="HIS_KIN"/>
    <property type="match status" value="1"/>
</dbReference>
<proteinExistence type="predicted"/>
<dbReference type="SUPFAM" id="SSF47384">
    <property type="entry name" value="Homodimeric domain of signal transducing histidine kinase"/>
    <property type="match status" value="1"/>
</dbReference>
<dbReference type="InterPro" id="IPR036097">
    <property type="entry name" value="HisK_dim/P_sf"/>
</dbReference>